<dbReference type="AlphaFoldDB" id="A0A438MWF9"/>
<dbReference type="Proteomes" id="UP000288859">
    <property type="component" value="Unassembled WGS sequence"/>
</dbReference>
<evidence type="ECO:0000313" key="2">
    <source>
        <dbReference type="Proteomes" id="UP000288859"/>
    </source>
</evidence>
<dbReference type="Pfam" id="PF20174">
    <property type="entry name" value="DUF6540"/>
    <property type="match status" value="1"/>
</dbReference>
<gene>
    <name evidence="1" type="ORF">B0A52_08237</name>
</gene>
<dbReference type="OrthoDB" id="37659at2759"/>
<organism evidence="1 2">
    <name type="scientific">Exophiala mesophila</name>
    <name type="common">Black yeast-like fungus</name>
    <dbReference type="NCBI Taxonomy" id="212818"/>
    <lineage>
        <taxon>Eukaryota</taxon>
        <taxon>Fungi</taxon>
        <taxon>Dikarya</taxon>
        <taxon>Ascomycota</taxon>
        <taxon>Pezizomycotina</taxon>
        <taxon>Eurotiomycetes</taxon>
        <taxon>Chaetothyriomycetidae</taxon>
        <taxon>Chaetothyriales</taxon>
        <taxon>Herpotrichiellaceae</taxon>
        <taxon>Exophiala</taxon>
    </lineage>
</organism>
<protein>
    <submittedName>
        <fullName evidence="1">Uncharacterized protein</fullName>
    </submittedName>
</protein>
<accession>A0A438MWF9</accession>
<reference evidence="1 2" key="1">
    <citation type="submission" date="2017-03" db="EMBL/GenBank/DDBJ databases">
        <title>Genomes of endolithic fungi from Antarctica.</title>
        <authorList>
            <person name="Coleine C."/>
            <person name="Masonjones S."/>
            <person name="Stajich J.E."/>
        </authorList>
    </citation>
    <scope>NUCLEOTIDE SEQUENCE [LARGE SCALE GENOMIC DNA]</scope>
    <source>
        <strain evidence="1 2">CCFEE 6314</strain>
    </source>
</reference>
<proteinExistence type="predicted"/>
<sequence length="140" mass="15444">MGPKLYIAVFKGDPVDLQSTRHTALFIGEDNQAKGDLLHVNGSAGIFAFERRQDVNPAASRTFLKKIPVEPLRKTPTKAQLIDAIKGTNINNTTRSWNCHTSVGDALQRVLGNKWISAQSKSQAFHEMADIIVQAEDEES</sequence>
<evidence type="ECO:0000313" key="1">
    <source>
        <dbReference type="EMBL" id="RVX68098.1"/>
    </source>
</evidence>
<dbReference type="InterPro" id="IPR046670">
    <property type="entry name" value="DUF6540"/>
</dbReference>
<dbReference type="EMBL" id="NAJM01000041">
    <property type="protein sequence ID" value="RVX68098.1"/>
    <property type="molecule type" value="Genomic_DNA"/>
</dbReference>
<name>A0A438MWF9_EXOME</name>
<comment type="caution">
    <text evidence="1">The sequence shown here is derived from an EMBL/GenBank/DDBJ whole genome shotgun (WGS) entry which is preliminary data.</text>
</comment>